<gene>
    <name evidence="2" type="ORF">M3D15_03885</name>
</gene>
<keyword evidence="3" id="KW-1185">Reference proteome</keyword>
<dbReference type="InterPro" id="IPR000600">
    <property type="entry name" value="ROK"/>
</dbReference>
<dbReference type="Proteomes" id="UP001525379">
    <property type="component" value="Unassembled WGS sequence"/>
</dbReference>
<reference evidence="2 3" key="1">
    <citation type="submission" date="2022-04" db="EMBL/GenBank/DDBJ databases">
        <title>Human microbiome associated bacterial genomes.</title>
        <authorList>
            <person name="Sandstrom S."/>
            <person name="Salamzade R."/>
            <person name="Kalan L.R."/>
        </authorList>
    </citation>
    <scope>NUCLEOTIDE SEQUENCE [LARGE SCALE GENOMIC DNA]</scope>
    <source>
        <strain evidence="3">p3-SID1799</strain>
    </source>
</reference>
<proteinExistence type="inferred from homology"/>
<dbReference type="SUPFAM" id="SSF53067">
    <property type="entry name" value="Actin-like ATPase domain"/>
    <property type="match status" value="1"/>
</dbReference>
<dbReference type="NCBIfam" id="NF045942">
    <property type="entry name" value="PolPhglucPhase"/>
    <property type="match status" value="1"/>
</dbReference>
<organism evidence="2 3">
    <name type="scientific">Pseudoclavibacter albus</name>
    <dbReference type="NCBI Taxonomy" id="272241"/>
    <lineage>
        <taxon>Bacteria</taxon>
        <taxon>Bacillati</taxon>
        <taxon>Actinomycetota</taxon>
        <taxon>Actinomycetes</taxon>
        <taxon>Micrococcales</taxon>
        <taxon>Microbacteriaceae</taxon>
        <taxon>Pseudoclavibacter</taxon>
    </lineage>
</organism>
<evidence type="ECO:0000313" key="2">
    <source>
        <dbReference type="EMBL" id="MCT2042478.1"/>
    </source>
</evidence>
<name>A0ABT2HVY1_9MICO</name>
<dbReference type="PANTHER" id="PTHR18964">
    <property type="entry name" value="ROK (REPRESSOR, ORF, KINASE) FAMILY"/>
    <property type="match status" value="1"/>
</dbReference>
<dbReference type="InterPro" id="IPR043129">
    <property type="entry name" value="ATPase_NBD"/>
</dbReference>
<comment type="caution">
    <text evidence="2">The sequence shown here is derived from an EMBL/GenBank/DDBJ whole genome shotgun (WGS) entry which is preliminary data.</text>
</comment>
<comment type="similarity">
    <text evidence="1">Belongs to the ROK (NagC/XylR) family.</text>
</comment>
<dbReference type="EMBL" id="JALXSQ010000010">
    <property type="protein sequence ID" value="MCT2042478.1"/>
    <property type="molecule type" value="Genomic_DNA"/>
</dbReference>
<evidence type="ECO:0000256" key="1">
    <source>
        <dbReference type="ARBA" id="ARBA00006479"/>
    </source>
</evidence>
<dbReference type="Gene3D" id="3.30.420.40">
    <property type="match status" value="2"/>
</dbReference>
<evidence type="ECO:0000313" key="3">
    <source>
        <dbReference type="Proteomes" id="UP001525379"/>
    </source>
</evidence>
<accession>A0ABT2HVY1</accession>
<sequence>MGIDIGGTGIKGAVVNLETGELLSKRKKISTPEGAEPEDILSAVMELSDKLRKHKSIRGSDHVEIGICLPSIVRHGVTHSAANISKRWLGLHAEHLFSDGLGQAVALANDADAAGLGEQRFGAAHGRLDSVLVTTLGTGIGTALIHGGHLFPNTELGHLELDGHADYERFASARAREIENLNFEAWGARLTPYYRKLEQLFCPDVFILSGGISKQAEEFLHLIEVQTPIIPAALRNNAGIIGAAILADEAASLRADADTPATH</sequence>
<protein>
    <submittedName>
        <fullName evidence="2">ROK family protein</fullName>
    </submittedName>
</protein>
<dbReference type="Pfam" id="PF00480">
    <property type="entry name" value="ROK"/>
    <property type="match status" value="1"/>
</dbReference>
<dbReference type="CDD" id="cd24058">
    <property type="entry name" value="ASKHA_NBD_ROK_PPGK"/>
    <property type="match status" value="1"/>
</dbReference>
<dbReference type="PANTHER" id="PTHR18964:SF146">
    <property type="entry name" value="POLYPHOSPHATE GLUCOKINASE"/>
    <property type="match status" value="1"/>
</dbReference>